<keyword evidence="2" id="KW-1185">Reference proteome</keyword>
<reference evidence="1 2" key="1">
    <citation type="journal article" date="2021" name="Plant Biotechnol. J.">
        <title>Multi-omics assisted identification of the key and species-specific regulatory components of drought-tolerant mechanisms in Gossypium stocksii.</title>
        <authorList>
            <person name="Yu D."/>
            <person name="Ke L."/>
            <person name="Zhang D."/>
            <person name="Wu Y."/>
            <person name="Sun Y."/>
            <person name="Mei J."/>
            <person name="Sun J."/>
            <person name="Sun Y."/>
        </authorList>
    </citation>
    <scope>NUCLEOTIDE SEQUENCE [LARGE SCALE GENOMIC DNA]</scope>
    <source>
        <strain evidence="2">cv. E1</strain>
        <tissue evidence="1">Leaf</tissue>
    </source>
</reference>
<sequence length="145" mass="16808">MGDSCTTNFWNDVWIKECGPLRKVFRGSDQLDNTLGVYDLVTANELWDWDNNGLLTNYERRQKHMTEDGSCPLCNGSLEMEVHAFYYFAFAKTVWLAVVPRQAQNIFFFLLTFKERLLWNLQETAWIKLNSDWAVPISGQNASIG</sequence>
<dbReference type="OrthoDB" id="1001820at2759"/>
<dbReference type="EMBL" id="JAIQCV010000011">
    <property type="protein sequence ID" value="KAH1048090.1"/>
    <property type="molecule type" value="Genomic_DNA"/>
</dbReference>
<organism evidence="1 2">
    <name type="scientific">Gossypium stocksii</name>
    <dbReference type="NCBI Taxonomy" id="47602"/>
    <lineage>
        <taxon>Eukaryota</taxon>
        <taxon>Viridiplantae</taxon>
        <taxon>Streptophyta</taxon>
        <taxon>Embryophyta</taxon>
        <taxon>Tracheophyta</taxon>
        <taxon>Spermatophyta</taxon>
        <taxon>Magnoliopsida</taxon>
        <taxon>eudicotyledons</taxon>
        <taxon>Gunneridae</taxon>
        <taxon>Pentapetalae</taxon>
        <taxon>rosids</taxon>
        <taxon>malvids</taxon>
        <taxon>Malvales</taxon>
        <taxon>Malvaceae</taxon>
        <taxon>Malvoideae</taxon>
        <taxon>Gossypium</taxon>
    </lineage>
</organism>
<protein>
    <recommendedName>
        <fullName evidence="3">Reverse transcriptase zinc-binding domain-containing protein</fullName>
    </recommendedName>
</protein>
<name>A0A9D3UNA2_9ROSI</name>
<dbReference type="AlphaFoldDB" id="A0A9D3UNA2"/>
<evidence type="ECO:0008006" key="3">
    <source>
        <dbReference type="Google" id="ProtNLM"/>
    </source>
</evidence>
<proteinExistence type="predicted"/>
<dbReference type="Proteomes" id="UP000828251">
    <property type="component" value="Unassembled WGS sequence"/>
</dbReference>
<evidence type="ECO:0000313" key="1">
    <source>
        <dbReference type="EMBL" id="KAH1048090.1"/>
    </source>
</evidence>
<comment type="caution">
    <text evidence="1">The sequence shown here is derived from an EMBL/GenBank/DDBJ whole genome shotgun (WGS) entry which is preliminary data.</text>
</comment>
<evidence type="ECO:0000313" key="2">
    <source>
        <dbReference type="Proteomes" id="UP000828251"/>
    </source>
</evidence>
<accession>A0A9D3UNA2</accession>
<gene>
    <name evidence="1" type="ORF">J1N35_038874</name>
</gene>